<evidence type="ECO:0000259" key="2">
    <source>
        <dbReference type="PROSITE" id="PS50011"/>
    </source>
</evidence>
<keyword evidence="4" id="KW-1185">Reference proteome</keyword>
<dbReference type="GO" id="GO:0004674">
    <property type="term" value="F:protein serine/threonine kinase activity"/>
    <property type="evidence" value="ECO:0007669"/>
    <property type="project" value="TreeGrafter"/>
</dbReference>
<feature type="region of interest" description="Disordered" evidence="1">
    <location>
        <begin position="1099"/>
        <end position="1134"/>
    </location>
</feature>
<dbReference type="Pfam" id="PF00069">
    <property type="entry name" value="Pkinase"/>
    <property type="match status" value="2"/>
</dbReference>
<feature type="compositionally biased region" description="Pro residues" evidence="1">
    <location>
        <begin position="985"/>
        <end position="1003"/>
    </location>
</feature>
<dbReference type="STRING" id="33097.A0A150GMY7"/>
<dbReference type="InterPro" id="IPR000719">
    <property type="entry name" value="Prot_kinase_dom"/>
</dbReference>
<dbReference type="GO" id="GO:0005524">
    <property type="term" value="F:ATP binding"/>
    <property type="evidence" value="ECO:0007669"/>
    <property type="project" value="InterPro"/>
</dbReference>
<evidence type="ECO:0000313" key="4">
    <source>
        <dbReference type="Proteomes" id="UP000075714"/>
    </source>
</evidence>
<reference evidence="4" key="1">
    <citation type="journal article" date="2016" name="Nat. Commun.">
        <title>The Gonium pectorale genome demonstrates co-option of cell cycle regulation during the evolution of multicellularity.</title>
        <authorList>
            <person name="Hanschen E.R."/>
            <person name="Marriage T.N."/>
            <person name="Ferris P.J."/>
            <person name="Hamaji T."/>
            <person name="Toyoda A."/>
            <person name="Fujiyama A."/>
            <person name="Neme R."/>
            <person name="Noguchi H."/>
            <person name="Minakuchi Y."/>
            <person name="Suzuki M."/>
            <person name="Kawai-Toyooka H."/>
            <person name="Smith D.R."/>
            <person name="Sparks H."/>
            <person name="Anderson J."/>
            <person name="Bakaric R."/>
            <person name="Luria V."/>
            <person name="Karger A."/>
            <person name="Kirschner M.W."/>
            <person name="Durand P.M."/>
            <person name="Michod R.E."/>
            <person name="Nozaki H."/>
            <person name="Olson B.J."/>
        </authorList>
    </citation>
    <scope>NUCLEOTIDE SEQUENCE [LARGE SCALE GENOMIC DNA]</scope>
    <source>
        <strain evidence="4">NIES-2863</strain>
    </source>
</reference>
<feature type="compositionally biased region" description="Low complexity" evidence="1">
    <location>
        <begin position="1122"/>
        <end position="1134"/>
    </location>
</feature>
<dbReference type="PROSITE" id="PS50011">
    <property type="entry name" value="PROTEIN_KINASE_DOM"/>
    <property type="match status" value="1"/>
</dbReference>
<feature type="compositionally biased region" description="Low complexity" evidence="1">
    <location>
        <begin position="1099"/>
        <end position="1111"/>
    </location>
</feature>
<dbReference type="PANTHER" id="PTHR44329:SF214">
    <property type="entry name" value="PROTEIN KINASE DOMAIN-CONTAINING PROTEIN"/>
    <property type="match status" value="1"/>
</dbReference>
<dbReference type="Gene3D" id="1.10.510.10">
    <property type="entry name" value="Transferase(Phosphotransferase) domain 1"/>
    <property type="match status" value="1"/>
</dbReference>
<comment type="caution">
    <text evidence="3">The sequence shown here is derived from an EMBL/GenBank/DDBJ whole genome shotgun (WGS) entry which is preliminary data.</text>
</comment>
<gene>
    <name evidence="3" type="ORF">GPECTOR_13g625</name>
</gene>
<accession>A0A150GMY7</accession>
<dbReference type="Gene3D" id="3.30.200.20">
    <property type="entry name" value="Phosphorylase Kinase, domain 1"/>
    <property type="match status" value="1"/>
</dbReference>
<dbReference type="PANTHER" id="PTHR44329">
    <property type="entry name" value="SERINE/THREONINE-PROTEIN KINASE TNNI3K-RELATED"/>
    <property type="match status" value="1"/>
</dbReference>
<dbReference type="InterPro" id="IPR011009">
    <property type="entry name" value="Kinase-like_dom_sf"/>
</dbReference>
<dbReference type="EMBL" id="LSYV01000014">
    <property type="protein sequence ID" value="KXZ51138.1"/>
    <property type="molecule type" value="Genomic_DNA"/>
</dbReference>
<dbReference type="SUPFAM" id="SSF56112">
    <property type="entry name" value="Protein kinase-like (PK-like)"/>
    <property type="match status" value="1"/>
</dbReference>
<sequence length="1281" mass="126520">MVRCVNGTAVTVQHLVMHHFNEQSGQGLVLLKAGSGREPGRGQEGGARDAVTLSGAVSSAYERPPFLPGTNAFLATVPLPADPATCSRAPTARLLERCWVHAGRHIDFAGQAAFVDAVGKSVANGYYTHLVDVLVLCEHQLTEECVATYGPLACMQITMAAAVAGASPPPAIGGGGSGGNATAPVVTAGPGGGDGGVPAAAVGAGVGGGVVALIIAAAVTALVLRRRRTGGGGLWQRRRRASSGSDALSSAEFGSRHKPYGKDGGADGDDGGGRGGGDCGGGPGRKGGYYHHDSSRSTVCTYCERCGCPSASPGSSGLHTAGSSSARGLGGDSCSTALTPGGSSDAALCDGGGGGAHHSHHHDNRMPHAFSPAALQHAPPPGSPRAAGSAGDASAAALAAAADPGSVVVTNSTPRRPDVQVGLSAAAEVKLLPVVRGRGSFGRVYEGLYGGQRVAVKVLAEAAVADEEPGAATPAAGGAAANRQVVALAQEVEVLGRCCHPHVIRLHAACLQPPRFCLVMELCETNLEHLMAMAPGRLLPMHTVLAVALDVARALEYLHPTIVHRDLKVLRRWLRAATCWAGSLLTSRWGEGRDVDPANVLINGATSQRPVAKLSDFGLSRLRHTVRSTLHPCAGTPAYIAPECYDVSTRVVLHHSDMYSFGTLLWTLLSGREPWGELGVMAIAYKVAELGERPSLARLPESRCPPRMRQLIGACWEADPRRRPAAAEAVKVLEMMEWEIGSPHCSGPPPGVAAGVPVAPSANALAGPALVPAPAPFHPPPPAGPSHFHAPSSSHSHSPVLCAACATRSAESGGGAGAAAAPPAPASGAAAAMVATGAAAFSLSQIAAAAAAEGGGVSLAPGDYSVAMLSGIDFGAVLPDVMGGAAGVDGNGSGKSTLDLAEMPFVRVPDPMGPAPGGAALQADESVAAVPPLPTEGDLAAVAEAPPPLPTAGSVDMELRQLLGLSLGQGNAVGLQAFLPQQLASPPPSPPLSSEAAPPPVAAPPAAAVLEPAAVPAPPAATAKPAAAPAALPGGGGGGGGEGRAALVGSALLKELGVIVIEGKPEEAGQAERKSAGDRVSGGAADAATAATAAMAIGSAAGPTPKPSSTAAPPPPPPPMLRSRTASARRSGSTGLWLRRAAALGAAGFNRNWSGSRSGGWGGGLGGLGGEGNGIGLAGWGPVGDAAAAVPAGGGSGGTAAAPGSPGVVSPFAGVSSLGPNVGMELGPSPGWMSGGSGGGGGGSNVGGGGGVITVIPSWRESPMQRLPELESVPEAAERAS</sequence>
<name>A0A150GMY7_GONPE</name>
<feature type="region of interest" description="Disordered" evidence="1">
    <location>
        <begin position="981"/>
        <end position="1003"/>
    </location>
</feature>
<feature type="domain" description="Protein kinase" evidence="2">
    <location>
        <begin position="430"/>
        <end position="736"/>
    </location>
</feature>
<dbReference type="InterPro" id="IPR051681">
    <property type="entry name" value="Ser/Thr_Kinases-Pseudokinases"/>
</dbReference>
<protein>
    <recommendedName>
        <fullName evidence="2">Protein kinase domain-containing protein</fullName>
    </recommendedName>
</protein>
<organism evidence="3 4">
    <name type="scientific">Gonium pectorale</name>
    <name type="common">Green alga</name>
    <dbReference type="NCBI Taxonomy" id="33097"/>
    <lineage>
        <taxon>Eukaryota</taxon>
        <taxon>Viridiplantae</taxon>
        <taxon>Chlorophyta</taxon>
        <taxon>core chlorophytes</taxon>
        <taxon>Chlorophyceae</taxon>
        <taxon>CS clade</taxon>
        <taxon>Chlamydomonadales</taxon>
        <taxon>Volvocaceae</taxon>
        <taxon>Gonium</taxon>
    </lineage>
</organism>
<evidence type="ECO:0000313" key="3">
    <source>
        <dbReference type="EMBL" id="KXZ51138.1"/>
    </source>
</evidence>
<dbReference type="Proteomes" id="UP000075714">
    <property type="component" value="Unassembled WGS sequence"/>
</dbReference>
<dbReference type="OrthoDB" id="6718656at2759"/>
<evidence type="ECO:0000256" key="1">
    <source>
        <dbReference type="SAM" id="MobiDB-lite"/>
    </source>
</evidence>
<feature type="region of interest" description="Disordered" evidence="1">
    <location>
        <begin position="231"/>
        <end position="279"/>
    </location>
</feature>
<feature type="region of interest" description="Disordered" evidence="1">
    <location>
        <begin position="1234"/>
        <end position="1281"/>
    </location>
</feature>
<feature type="region of interest" description="Disordered" evidence="1">
    <location>
        <begin position="349"/>
        <end position="391"/>
    </location>
</feature>
<feature type="compositionally biased region" description="Gly residues" evidence="1">
    <location>
        <begin position="1234"/>
        <end position="1252"/>
    </location>
</feature>
<proteinExistence type="predicted"/>
<feature type="region of interest" description="Disordered" evidence="1">
    <location>
        <begin position="312"/>
        <end position="331"/>
    </location>
</feature>